<gene>
    <name evidence="1" type="ORF">UFOPK1811_01252</name>
    <name evidence="2" type="ORF">UFOPK2360_00538</name>
    <name evidence="3" type="ORF">UFOPK2922_00639</name>
    <name evidence="4" type="ORF">UFOPK3306_00989</name>
</gene>
<dbReference type="InterPro" id="IPR050563">
    <property type="entry name" value="4-hydroxybenzoyl-CoA_TE"/>
</dbReference>
<dbReference type="CDD" id="cd00586">
    <property type="entry name" value="4HBT"/>
    <property type="match status" value="1"/>
</dbReference>
<dbReference type="GO" id="GO:0047617">
    <property type="term" value="F:fatty acyl-CoA hydrolase activity"/>
    <property type="evidence" value="ECO:0007669"/>
    <property type="project" value="TreeGrafter"/>
</dbReference>
<dbReference type="Gene3D" id="3.10.129.10">
    <property type="entry name" value="Hotdog Thioesterase"/>
    <property type="match status" value="1"/>
</dbReference>
<protein>
    <submittedName>
        <fullName evidence="2">Unannotated protein</fullName>
    </submittedName>
</protein>
<dbReference type="SUPFAM" id="SSF54637">
    <property type="entry name" value="Thioesterase/thiol ester dehydrase-isomerase"/>
    <property type="match status" value="1"/>
</dbReference>
<evidence type="ECO:0000313" key="2">
    <source>
        <dbReference type="EMBL" id="CAB4680882.1"/>
    </source>
</evidence>
<dbReference type="EMBL" id="CAFBLI010000080">
    <property type="protein sequence ID" value="CAB4871919.1"/>
    <property type="molecule type" value="Genomic_DNA"/>
</dbReference>
<dbReference type="AlphaFoldDB" id="A0A6J6N410"/>
<dbReference type="EMBL" id="CAEZZS010000022">
    <property type="protein sequence ID" value="CAB4775744.1"/>
    <property type="molecule type" value="Genomic_DNA"/>
</dbReference>
<dbReference type="PANTHER" id="PTHR31793">
    <property type="entry name" value="4-HYDROXYBENZOYL-COA THIOESTERASE FAMILY MEMBER"/>
    <property type="match status" value="1"/>
</dbReference>
<dbReference type="EMBL" id="CAEZXH010000023">
    <property type="protein sequence ID" value="CAB4680882.1"/>
    <property type="molecule type" value="Genomic_DNA"/>
</dbReference>
<evidence type="ECO:0000313" key="1">
    <source>
        <dbReference type="EMBL" id="CAB4608152.1"/>
    </source>
</evidence>
<evidence type="ECO:0000313" key="4">
    <source>
        <dbReference type="EMBL" id="CAB4871919.1"/>
    </source>
</evidence>
<dbReference type="PANTHER" id="PTHR31793:SF24">
    <property type="entry name" value="LONG-CHAIN ACYL-COA THIOESTERASE FADM"/>
    <property type="match status" value="1"/>
</dbReference>
<dbReference type="EMBL" id="CAEZUJ010000077">
    <property type="protein sequence ID" value="CAB4608152.1"/>
    <property type="molecule type" value="Genomic_DNA"/>
</dbReference>
<sequence length="135" mass="15572">MKHQFKCQVRWGDLDAFMHVNNAAYLTYIQEARVDFTVYSRQRANLQPVLIEMVVAHADIDYINPIYDAGIEIDIAVWVSKIGTSSFVLQYELSKDGEIYAKAKTVQVTVSMETKTSRPVNEQEREFLSQYLISE</sequence>
<organism evidence="2">
    <name type="scientific">freshwater metagenome</name>
    <dbReference type="NCBI Taxonomy" id="449393"/>
    <lineage>
        <taxon>unclassified sequences</taxon>
        <taxon>metagenomes</taxon>
        <taxon>ecological metagenomes</taxon>
    </lineage>
</organism>
<name>A0A6J6N410_9ZZZZ</name>
<reference evidence="2" key="1">
    <citation type="submission" date="2020-05" db="EMBL/GenBank/DDBJ databases">
        <authorList>
            <person name="Chiriac C."/>
            <person name="Salcher M."/>
            <person name="Ghai R."/>
            <person name="Kavagutti S V."/>
        </authorList>
    </citation>
    <scope>NUCLEOTIDE SEQUENCE</scope>
</reference>
<evidence type="ECO:0000313" key="3">
    <source>
        <dbReference type="EMBL" id="CAB4775744.1"/>
    </source>
</evidence>
<dbReference type="Pfam" id="PF13279">
    <property type="entry name" value="4HBT_2"/>
    <property type="match status" value="1"/>
</dbReference>
<dbReference type="InterPro" id="IPR029069">
    <property type="entry name" value="HotDog_dom_sf"/>
</dbReference>
<proteinExistence type="predicted"/>
<accession>A0A6J6N410</accession>